<keyword evidence="2" id="KW-1015">Disulfide bond</keyword>
<sequence>MLFFLVILVISGCVQAQYEQRWTWMIPPLVGPNQAPAPPAASWRPTPNSPYLPVIFPGGNVILQYNCAKMPAICQNVADWHANPATSIWPGRWANWFTYDLGHTTRSRGKGRRDHMCPRTWKGTVANPRCPEPNQPRVVPPLYDEFTRQPVTALAPQMNPLSVSLRIADGRDDPLIGQNQPSGRGYSCDEFPPASWIEGGDGVNRQSAGTTYCAPIAMPCGNAFNARGSEQNWQGSVHGYLGGHLEVEARALGPYNDDMPIAFQFVRVNSPLDIWAARVEFDDSGFPGGRGWDPVHPGTTFVRRADEKVERHATQFVPTGNGSLAIVLSNGEVFHGHEPTALQRAVKRSEELIRGGLRKRSTSTATEEVQPEISNSTDVPKWHITAEDVDPSLTTYGLETQQNPVDAIDIIELSKQYILGQIGSHNTTNGTLINNTASPSHRHSRHAKKHMSPHNIALQKRVDGPVQCGPGQPCLDGSCCNKEGKCGYKADQSDGKTPCGLKLCCSFYGWCGTEDVHCKDPEPTVGKTPCQQGFGSCEIKPSPSCGKGSGTSKRRRIAYYQGCTEVNNQIK</sequence>
<dbReference type="GO" id="GO:0008061">
    <property type="term" value="F:chitin binding"/>
    <property type="evidence" value="ECO:0007669"/>
    <property type="project" value="UniProtKB-UniRule"/>
</dbReference>
<dbReference type="InterPro" id="IPR036861">
    <property type="entry name" value="Endochitinase-like_sf"/>
</dbReference>
<feature type="signal peptide" evidence="3">
    <location>
        <begin position="1"/>
        <end position="16"/>
    </location>
</feature>
<feature type="disulfide bond" evidence="2">
    <location>
        <begin position="504"/>
        <end position="518"/>
    </location>
</feature>
<accession>A0A6A5SST9</accession>
<name>A0A6A5SST9_9PLEO</name>
<reference evidence="5" key="1">
    <citation type="journal article" date="2020" name="Stud. Mycol.">
        <title>101 Dothideomycetes genomes: a test case for predicting lifestyles and emergence of pathogens.</title>
        <authorList>
            <person name="Haridas S."/>
            <person name="Albert R."/>
            <person name="Binder M."/>
            <person name="Bloem J."/>
            <person name="Labutti K."/>
            <person name="Salamov A."/>
            <person name="Andreopoulos B."/>
            <person name="Baker S."/>
            <person name="Barry K."/>
            <person name="Bills G."/>
            <person name="Bluhm B."/>
            <person name="Cannon C."/>
            <person name="Castanera R."/>
            <person name="Culley D."/>
            <person name="Daum C."/>
            <person name="Ezra D."/>
            <person name="Gonzalez J."/>
            <person name="Henrissat B."/>
            <person name="Kuo A."/>
            <person name="Liang C."/>
            <person name="Lipzen A."/>
            <person name="Lutzoni F."/>
            <person name="Magnuson J."/>
            <person name="Mondo S."/>
            <person name="Nolan M."/>
            <person name="Ohm R."/>
            <person name="Pangilinan J."/>
            <person name="Park H.-J."/>
            <person name="Ramirez L."/>
            <person name="Alfaro M."/>
            <person name="Sun H."/>
            <person name="Tritt A."/>
            <person name="Yoshinaga Y."/>
            <person name="Zwiers L.-H."/>
            <person name="Turgeon B."/>
            <person name="Goodwin S."/>
            <person name="Spatafora J."/>
            <person name="Crous P."/>
            <person name="Grigoriev I."/>
        </authorList>
    </citation>
    <scope>NUCLEOTIDE SEQUENCE</scope>
    <source>
        <strain evidence="5">CBS 161.51</strain>
    </source>
</reference>
<dbReference type="SUPFAM" id="SSF57016">
    <property type="entry name" value="Plant lectins/antimicrobial peptides"/>
    <property type="match status" value="1"/>
</dbReference>
<evidence type="ECO:0000313" key="6">
    <source>
        <dbReference type="Proteomes" id="UP000800038"/>
    </source>
</evidence>
<dbReference type="PROSITE" id="PS50941">
    <property type="entry name" value="CHIT_BIND_I_2"/>
    <property type="match status" value="1"/>
</dbReference>
<keyword evidence="6" id="KW-1185">Reference proteome</keyword>
<comment type="caution">
    <text evidence="2">Lacks conserved residue(s) required for the propagation of feature annotation.</text>
</comment>
<evidence type="ECO:0000313" key="5">
    <source>
        <dbReference type="EMBL" id="KAF1942659.1"/>
    </source>
</evidence>
<dbReference type="Proteomes" id="UP000800038">
    <property type="component" value="Unassembled WGS sequence"/>
</dbReference>
<evidence type="ECO:0000256" key="3">
    <source>
        <dbReference type="SAM" id="SignalP"/>
    </source>
</evidence>
<feature type="disulfide bond" evidence="2">
    <location>
        <begin position="499"/>
        <end position="511"/>
    </location>
</feature>
<dbReference type="AlphaFoldDB" id="A0A6A5SST9"/>
<evidence type="ECO:0000259" key="4">
    <source>
        <dbReference type="PROSITE" id="PS50941"/>
    </source>
</evidence>
<evidence type="ECO:0000256" key="2">
    <source>
        <dbReference type="PROSITE-ProRule" id="PRU00261"/>
    </source>
</evidence>
<dbReference type="CDD" id="cd00035">
    <property type="entry name" value="ChtBD1"/>
    <property type="match status" value="1"/>
</dbReference>
<organism evidence="5 6">
    <name type="scientific">Clathrospora elynae</name>
    <dbReference type="NCBI Taxonomy" id="706981"/>
    <lineage>
        <taxon>Eukaryota</taxon>
        <taxon>Fungi</taxon>
        <taxon>Dikarya</taxon>
        <taxon>Ascomycota</taxon>
        <taxon>Pezizomycotina</taxon>
        <taxon>Dothideomycetes</taxon>
        <taxon>Pleosporomycetidae</taxon>
        <taxon>Pleosporales</taxon>
        <taxon>Diademaceae</taxon>
        <taxon>Clathrospora</taxon>
    </lineage>
</organism>
<evidence type="ECO:0000256" key="1">
    <source>
        <dbReference type="ARBA" id="ARBA00022669"/>
    </source>
</evidence>
<dbReference type="EMBL" id="ML976033">
    <property type="protein sequence ID" value="KAF1942659.1"/>
    <property type="molecule type" value="Genomic_DNA"/>
</dbReference>
<keyword evidence="3" id="KW-0732">Signal</keyword>
<proteinExistence type="predicted"/>
<feature type="domain" description="Chitin-binding type-1" evidence="4">
    <location>
        <begin position="483"/>
        <end position="539"/>
    </location>
</feature>
<dbReference type="Gene3D" id="3.30.60.10">
    <property type="entry name" value="Endochitinase-like"/>
    <property type="match status" value="1"/>
</dbReference>
<feature type="chain" id="PRO_5025395766" description="Chitin-binding type-1 domain-containing protein" evidence="3">
    <location>
        <begin position="17"/>
        <end position="571"/>
    </location>
</feature>
<protein>
    <recommendedName>
        <fullName evidence="4">Chitin-binding type-1 domain-containing protein</fullName>
    </recommendedName>
</protein>
<keyword evidence="1 2" id="KW-0147">Chitin-binding</keyword>
<gene>
    <name evidence="5" type="ORF">EJ02DRAFT_511607</name>
</gene>
<dbReference type="InterPro" id="IPR001002">
    <property type="entry name" value="Chitin-bd_1"/>
</dbReference>
<dbReference type="OrthoDB" id="4496865at2759"/>